<sequence>MATTPPSPPPPESNWSQQQTPVQPSSTPHEKPLSINVEDPEAATDQSAEGKPWMYKPLFKIGKYQAPWFASPDVQLYLVSFVCFLCPGMYNAVSGLGGGGQVNPTDVNNANTALYSTFAVVGFFAGSIANRVGLRITLSLGGFGYFLYTAALLSYNINQNAGFLIFSGALLGVCAGLLWCAQGAVMMSYPHEHEKGRYIAIFWVIFNLGGVIGSLVPLGQNMHSTAGSVNNGTYIAFLVLMAVGFVLCWLLVDSKYVKRDDGSRVIVIKNPTWKSEFLGLWETLRSDSYIVLMFPMFFASNWFYGYHFNAVNLAYFTVRTRALNSLLYWLMQMVGAFVFGQLLDMKWFSRPTRAKINFGILMAITLAIWGGGYDFQKQYTRETVKADTDFTDSSYIGPMFLYMFYGFYDAAFQTCTYWYMGSLSNNARKLANFAGFYKGIQSAGAAGMWRMDAQKTPYMTEFASCWGLLLGSMCIASPVIFRKIKEHTDVAEDLRLSDQTTAEVLGGAELTHSHDKPHVEQDSGDGNSGKM</sequence>
<feature type="transmembrane region" description="Helical" evidence="6">
    <location>
        <begin position="326"/>
        <end position="344"/>
    </location>
</feature>
<dbReference type="EMBL" id="WIWV01000123">
    <property type="protein sequence ID" value="KAF7713330.1"/>
    <property type="molecule type" value="Genomic_DNA"/>
</dbReference>
<dbReference type="PANTHER" id="PTHR23294">
    <property type="entry name" value="ET TRANSLATION PRODUCT-RELATED"/>
    <property type="match status" value="1"/>
</dbReference>
<dbReference type="GO" id="GO:0016020">
    <property type="term" value="C:membrane"/>
    <property type="evidence" value="ECO:0007669"/>
    <property type="project" value="UniProtKB-SubCell"/>
</dbReference>
<feature type="transmembrane region" description="Helical" evidence="6">
    <location>
        <begin position="113"/>
        <end position="129"/>
    </location>
</feature>
<comment type="subcellular location">
    <subcellularLocation>
        <location evidence="1">Membrane</location>
        <topology evidence="1">Multi-pass membrane protein</topology>
    </subcellularLocation>
</comment>
<feature type="region of interest" description="Disordered" evidence="5">
    <location>
        <begin position="1"/>
        <end position="48"/>
    </location>
</feature>
<feature type="compositionally biased region" description="Basic and acidic residues" evidence="5">
    <location>
        <begin position="511"/>
        <end position="521"/>
    </location>
</feature>
<feature type="transmembrane region" description="Helical" evidence="6">
    <location>
        <begin position="74"/>
        <end position="93"/>
    </location>
</feature>
<feature type="transmembrane region" description="Helical" evidence="6">
    <location>
        <begin position="289"/>
        <end position="306"/>
    </location>
</feature>
<proteinExistence type="predicted"/>
<feature type="compositionally biased region" description="Low complexity" evidence="5">
    <location>
        <begin position="16"/>
        <end position="27"/>
    </location>
</feature>
<feature type="transmembrane region" description="Helical" evidence="6">
    <location>
        <begin position="232"/>
        <end position="252"/>
    </location>
</feature>
<organism evidence="7 8">
    <name type="scientific">Penicillium ucsense</name>
    <dbReference type="NCBI Taxonomy" id="2839758"/>
    <lineage>
        <taxon>Eukaryota</taxon>
        <taxon>Fungi</taxon>
        <taxon>Dikarya</taxon>
        <taxon>Ascomycota</taxon>
        <taxon>Pezizomycotina</taxon>
        <taxon>Eurotiomycetes</taxon>
        <taxon>Eurotiomycetidae</taxon>
        <taxon>Eurotiales</taxon>
        <taxon>Aspergillaceae</taxon>
        <taxon>Penicillium</taxon>
    </lineage>
</organism>
<evidence type="ECO:0000256" key="5">
    <source>
        <dbReference type="SAM" id="MobiDB-lite"/>
    </source>
</evidence>
<keyword evidence="2 6" id="KW-0812">Transmembrane</keyword>
<name>A0A8J8VX60_9EURO</name>
<evidence type="ECO:0000256" key="4">
    <source>
        <dbReference type="ARBA" id="ARBA00023136"/>
    </source>
</evidence>
<keyword evidence="4 6" id="KW-0472">Membrane</keyword>
<dbReference type="InterPro" id="IPR051617">
    <property type="entry name" value="UNC-93-like_regulator"/>
</dbReference>
<protein>
    <submittedName>
        <fullName evidence="7">MFS-type transporter</fullName>
    </submittedName>
</protein>
<dbReference type="InterPro" id="IPR036259">
    <property type="entry name" value="MFS_trans_sf"/>
</dbReference>
<comment type="caution">
    <text evidence="7">The sequence shown here is derived from an EMBL/GenBank/DDBJ whole genome shotgun (WGS) entry which is preliminary data.</text>
</comment>
<feature type="transmembrane region" description="Helical" evidence="6">
    <location>
        <begin position="458"/>
        <end position="481"/>
    </location>
</feature>
<feature type="transmembrane region" description="Helical" evidence="6">
    <location>
        <begin position="395"/>
        <end position="420"/>
    </location>
</feature>
<feature type="compositionally biased region" description="Pro residues" evidence="5">
    <location>
        <begin position="1"/>
        <end position="12"/>
    </location>
</feature>
<feature type="transmembrane region" description="Helical" evidence="6">
    <location>
        <begin position="163"/>
        <end position="186"/>
    </location>
</feature>
<feature type="transmembrane region" description="Helical" evidence="6">
    <location>
        <begin position="198"/>
        <end position="220"/>
    </location>
</feature>
<dbReference type="PANTHER" id="PTHR23294:SF54">
    <property type="entry name" value="DUF895 DOMAIN MEMBRANE PROTEIN (AFU_ORTHOLOGUE AFUA_8G04110)"/>
    <property type="match status" value="1"/>
</dbReference>
<gene>
    <name evidence="7" type="ORF">PECM_001284</name>
</gene>
<dbReference type="Gene3D" id="1.20.1250.20">
    <property type="entry name" value="MFS general substrate transporter like domains"/>
    <property type="match status" value="1"/>
</dbReference>
<keyword evidence="8" id="KW-1185">Reference proteome</keyword>
<accession>A0A8J8VX60</accession>
<dbReference type="Proteomes" id="UP000631181">
    <property type="component" value="Unassembled WGS sequence"/>
</dbReference>
<evidence type="ECO:0000313" key="8">
    <source>
        <dbReference type="Proteomes" id="UP000631181"/>
    </source>
</evidence>
<evidence type="ECO:0000256" key="3">
    <source>
        <dbReference type="ARBA" id="ARBA00022989"/>
    </source>
</evidence>
<feature type="region of interest" description="Disordered" evidence="5">
    <location>
        <begin position="508"/>
        <end position="531"/>
    </location>
</feature>
<feature type="transmembrane region" description="Helical" evidence="6">
    <location>
        <begin position="356"/>
        <end position="375"/>
    </location>
</feature>
<reference evidence="7" key="1">
    <citation type="journal article" date="2020" name="Front. Microbiol.">
        <title>Gene regulatory networks of Penicillium echinulatum 2HH and Penicillium oxalicum 114-2 inferred by a computational biology approach.</title>
        <authorList>
            <person name="Lenz A.R."/>
            <person name="Galan-Vasquez E."/>
            <person name="Balbinot E."/>
            <person name="De Abreu F.P."/>
            <person name="De Oliveira N.S."/>
            <person name="Da Rosa L.O."/>
            <person name="De Avila E Silva S."/>
            <person name="Camassola M."/>
            <person name="Dillon A.J.P."/>
            <person name="Perez-Rueda E."/>
        </authorList>
    </citation>
    <scope>NUCLEOTIDE SEQUENCE</scope>
    <source>
        <strain evidence="7">S1M29</strain>
    </source>
</reference>
<evidence type="ECO:0000256" key="2">
    <source>
        <dbReference type="ARBA" id="ARBA00022692"/>
    </source>
</evidence>
<feature type="transmembrane region" description="Helical" evidence="6">
    <location>
        <begin position="136"/>
        <end position="157"/>
    </location>
</feature>
<dbReference type="SUPFAM" id="SSF103473">
    <property type="entry name" value="MFS general substrate transporter"/>
    <property type="match status" value="1"/>
</dbReference>
<dbReference type="AlphaFoldDB" id="A0A8J8VX60"/>
<evidence type="ECO:0000256" key="6">
    <source>
        <dbReference type="SAM" id="Phobius"/>
    </source>
</evidence>
<dbReference type="OrthoDB" id="196103at2759"/>
<dbReference type="CDD" id="cd06178">
    <property type="entry name" value="MFS_unc93-like"/>
    <property type="match status" value="1"/>
</dbReference>
<evidence type="ECO:0000256" key="1">
    <source>
        <dbReference type="ARBA" id="ARBA00004141"/>
    </source>
</evidence>
<dbReference type="GO" id="GO:0022857">
    <property type="term" value="F:transmembrane transporter activity"/>
    <property type="evidence" value="ECO:0007669"/>
    <property type="project" value="InterPro"/>
</dbReference>
<dbReference type="InterPro" id="IPR011701">
    <property type="entry name" value="MFS"/>
</dbReference>
<evidence type="ECO:0000313" key="7">
    <source>
        <dbReference type="EMBL" id="KAF7713330.1"/>
    </source>
</evidence>
<dbReference type="Pfam" id="PF07690">
    <property type="entry name" value="MFS_1"/>
    <property type="match status" value="1"/>
</dbReference>
<keyword evidence="3 6" id="KW-1133">Transmembrane helix</keyword>